<dbReference type="PANTHER" id="PTHR46140:SF1">
    <property type="entry name" value="VACUOLAR TRANSPORTER CHAPERONE COMPLEX SUBUNIT 4-RELATED"/>
    <property type="match status" value="1"/>
</dbReference>
<keyword evidence="10" id="KW-1185">Reference proteome</keyword>
<evidence type="ECO:0000313" key="9">
    <source>
        <dbReference type="EMBL" id="KAK4240191.1"/>
    </source>
</evidence>
<dbReference type="CDD" id="cd14474">
    <property type="entry name" value="SPX_YDR089W"/>
    <property type="match status" value="1"/>
</dbReference>
<feature type="compositionally biased region" description="Low complexity" evidence="6">
    <location>
        <begin position="315"/>
        <end position="345"/>
    </location>
</feature>
<dbReference type="Proteomes" id="UP001303760">
    <property type="component" value="Unassembled WGS sequence"/>
</dbReference>
<evidence type="ECO:0000256" key="3">
    <source>
        <dbReference type="ARBA" id="ARBA00022692"/>
    </source>
</evidence>
<reference evidence="9" key="2">
    <citation type="submission" date="2023-05" db="EMBL/GenBank/DDBJ databases">
        <authorList>
            <consortium name="Lawrence Berkeley National Laboratory"/>
            <person name="Steindorff A."/>
            <person name="Hensen N."/>
            <person name="Bonometti L."/>
            <person name="Westerberg I."/>
            <person name="Brannstrom I.O."/>
            <person name="Guillou S."/>
            <person name="Cros-Aarteil S."/>
            <person name="Calhoun S."/>
            <person name="Haridas S."/>
            <person name="Kuo A."/>
            <person name="Mondo S."/>
            <person name="Pangilinan J."/>
            <person name="Riley R."/>
            <person name="Labutti K."/>
            <person name="Andreopoulos B."/>
            <person name="Lipzen A."/>
            <person name="Chen C."/>
            <person name="Yanf M."/>
            <person name="Daum C."/>
            <person name="Ng V."/>
            <person name="Clum A."/>
            <person name="Ohm R."/>
            <person name="Martin F."/>
            <person name="Silar P."/>
            <person name="Natvig D."/>
            <person name="Lalanne C."/>
            <person name="Gautier V."/>
            <person name="Ament-Velasquez S.L."/>
            <person name="Kruys A."/>
            <person name="Hutchinson M.I."/>
            <person name="Powell A.J."/>
            <person name="Barry K."/>
            <person name="Miller A.N."/>
            <person name="Grigoriev I.V."/>
            <person name="Debuchy R."/>
            <person name="Gladieux P."/>
            <person name="Thoren M.H."/>
            <person name="Johannesson H."/>
        </authorList>
    </citation>
    <scope>NUCLEOTIDE SEQUENCE</scope>
    <source>
        <strain evidence="9">CBS 532.94</strain>
    </source>
</reference>
<feature type="domain" description="SPX" evidence="8">
    <location>
        <begin position="1"/>
        <end position="163"/>
    </location>
</feature>
<sequence>MKYGEQFEKESVPQWSLHNIDYNSLKHHIKAHTTKDQATAIAIPGRPNTALRKFEDDFYSELCRQHDRVDLFVTSKADEIARRIQHLSGQIHRLILRCATSGRDRIPLKRQLRFAKSEQMLLQCGDDIKALQRFVNAQIIAFRKILKKYRKWTGSSTLSSRFRDNVLAHPKSFTKRDFSQLHTQYSDLLETLRAALPTNPDGRIALPSTERQPSRPPTAELSPSETIVALERQPSAGYWNEYEHGSEAGDLDRNGDNEYAIYIDPNEDTSFAVLKGLAAFFATPITKLNAWIIPRPKEPNQDSERSPLLRTHSTGSPYGYGSSRSPGNGSYFTTPPGGTTGAGTETDVEDDLGSTAYPSNRHSRRNSASNRGYTSCSDDHQFFPSGYSAYRAAYTLPSIHDQRVARYRERVLLWGTCGCFAASFLLMAIAALLITTGRHKMRVEVDAGATLGIHPIIISAPMLGTSNGTLTAEVSKAGGIGIGVGFILCDPSHSFSSHFLSNALPLLREHRPAVAAVWLFAPLPEDIASGAVREVISALKQEGFVVMFQVGTVASARQAVRDGADILIVQWVDAGGHQFAGGAGVFIAAEEAWTPEFRKKLILETTDGGPSTVKTPLLDDIQSTAIWPGIYDGRGLIGKSWQDHVAGMSLEENIRLFKEADAAGDTSRKITWVGTGVGLVREVRPAGDIVRQAREDAIRRIQKLQSAVQG</sequence>
<dbReference type="Gene3D" id="3.20.20.70">
    <property type="entry name" value="Aldolase class I"/>
    <property type="match status" value="2"/>
</dbReference>
<keyword evidence="3 7" id="KW-0812">Transmembrane</keyword>
<protein>
    <recommendedName>
        <fullName evidence="8">SPX domain-containing protein</fullName>
    </recommendedName>
</protein>
<evidence type="ECO:0000256" key="6">
    <source>
        <dbReference type="SAM" id="MobiDB-lite"/>
    </source>
</evidence>
<feature type="transmembrane region" description="Helical" evidence="7">
    <location>
        <begin position="411"/>
        <end position="434"/>
    </location>
</feature>
<accession>A0AAN7CEN2</accession>
<dbReference type="InterPro" id="IPR013785">
    <property type="entry name" value="Aldolase_TIM"/>
</dbReference>
<dbReference type="SUPFAM" id="SSF51412">
    <property type="entry name" value="Inosine monophosphate dehydrogenase (IMPDH)"/>
    <property type="match status" value="1"/>
</dbReference>
<evidence type="ECO:0000256" key="2">
    <source>
        <dbReference type="ARBA" id="ARBA00022554"/>
    </source>
</evidence>
<feature type="region of interest" description="Disordered" evidence="6">
    <location>
        <begin position="199"/>
        <end position="224"/>
    </location>
</feature>
<evidence type="ECO:0000256" key="1">
    <source>
        <dbReference type="ARBA" id="ARBA00004128"/>
    </source>
</evidence>
<dbReference type="InterPro" id="IPR051572">
    <property type="entry name" value="VTC_Complex_Subunit"/>
</dbReference>
<dbReference type="EMBL" id="MU860045">
    <property type="protein sequence ID" value="KAK4240191.1"/>
    <property type="molecule type" value="Genomic_DNA"/>
</dbReference>
<feature type="region of interest" description="Disordered" evidence="6">
    <location>
        <begin position="295"/>
        <end position="372"/>
    </location>
</feature>
<dbReference type="InterPro" id="IPR004331">
    <property type="entry name" value="SPX_dom"/>
</dbReference>
<dbReference type="GO" id="GO:0006799">
    <property type="term" value="P:polyphosphate biosynthetic process"/>
    <property type="evidence" value="ECO:0007669"/>
    <property type="project" value="UniProtKB-ARBA"/>
</dbReference>
<dbReference type="PROSITE" id="PS51382">
    <property type="entry name" value="SPX"/>
    <property type="match status" value="1"/>
</dbReference>
<dbReference type="AlphaFoldDB" id="A0AAN7CEN2"/>
<evidence type="ECO:0000256" key="7">
    <source>
        <dbReference type="SAM" id="Phobius"/>
    </source>
</evidence>
<keyword evidence="5 7" id="KW-0472">Membrane</keyword>
<organism evidence="9 10">
    <name type="scientific">Achaetomium macrosporum</name>
    <dbReference type="NCBI Taxonomy" id="79813"/>
    <lineage>
        <taxon>Eukaryota</taxon>
        <taxon>Fungi</taxon>
        <taxon>Dikarya</taxon>
        <taxon>Ascomycota</taxon>
        <taxon>Pezizomycotina</taxon>
        <taxon>Sordariomycetes</taxon>
        <taxon>Sordariomycetidae</taxon>
        <taxon>Sordariales</taxon>
        <taxon>Chaetomiaceae</taxon>
        <taxon>Achaetomium</taxon>
    </lineage>
</organism>
<dbReference type="GO" id="GO:0005774">
    <property type="term" value="C:vacuolar membrane"/>
    <property type="evidence" value="ECO:0007669"/>
    <property type="project" value="UniProtKB-SubCell"/>
</dbReference>
<comment type="caution">
    <text evidence="9">The sequence shown here is derived from an EMBL/GenBank/DDBJ whole genome shotgun (WGS) entry which is preliminary data.</text>
</comment>
<keyword evidence="4 7" id="KW-1133">Transmembrane helix</keyword>
<comment type="subcellular location">
    <subcellularLocation>
        <location evidence="1">Vacuole membrane</location>
        <topology evidence="1">Multi-pass membrane protein</topology>
    </subcellularLocation>
</comment>
<dbReference type="PANTHER" id="PTHR46140">
    <property type="entry name" value="VACUOLAR TRANSPORTER CHAPERONE 1-RELATED"/>
    <property type="match status" value="1"/>
</dbReference>
<name>A0AAN7CEN2_9PEZI</name>
<evidence type="ECO:0000256" key="4">
    <source>
        <dbReference type="ARBA" id="ARBA00022989"/>
    </source>
</evidence>
<evidence type="ECO:0000259" key="8">
    <source>
        <dbReference type="PROSITE" id="PS51382"/>
    </source>
</evidence>
<evidence type="ECO:0000313" key="10">
    <source>
        <dbReference type="Proteomes" id="UP001303760"/>
    </source>
</evidence>
<proteinExistence type="predicted"/>
<reference evidence="9" key="1">
    <citation type="journal article" date="2023" name="Mol. Phylogenet. Evol.">
        <title>Genome-scale phylogeny and comparative genomics of the fungal order Sordariales.</title>
        <authorList>
            <person name="Hensen N."/>
            <person name="Bonometti L."/>
            <person name="Westerberg I."/>
            <person name="Brannstrom I.O."/>
            <person name="Guillou S."/>
            <person name="Cros-Aarteil S."/>
            <person name="Calhoun S."/>
            <person name="Haridas S."/>
            <person name="Kuo A."/>
            <person name="Mondo S."/>
            <person name="Pangilinan J."/>
            <person name="Riley R."/>
            <person name="LaButti K."/>
            <person name="Andreopoulos B."/>
            <person name="Lipzen A."/>
            <person name="Chen C."/>
            <person name="Yan M."/>
            <person name="Daum C."/>
            <person name="Ng V."/>
            <person name="Clum A."/>
            <person name="Steindorff A."/>
            <person name="Ohm R.A."/>
            <person name="Martin F."/>
            <person name="Silar P."/>
            <person name="Natvig D.O."/>
            <person name="Lalanne C."/>
            <person name="Gautier V."/>
            <person name="Ament-Velasquez S.L."/>
            <person name="Kruys A."/>
            <person name="Hutchinson M.I."/>
            <person name="Powell A.J."/>
            <person name="Barry K."/>
            <person name="Miller A.N."/>
            <person name="Grigoriev I.V."/>
            <person name="Debuchy R."/>
            <person name="Gladieux P."/>
            <person name="Hiltunen Thoren M."/>
            <person name="Johannesson H."/>
        </authorList>
    </citation>
    <scope>NUCLEOTIDE SEQUENCE</scope>
    <source>
        <strain evidence="9">CBS 532.94</strain>
    </source>
</reference>
<keyword evidence="2" id="KW-0926">Vacuole</keyword>
<gene>
    <name evidence="9" type="ORF">C8A03DRAFT_42232</name>
</gene>
<evidence type="ECO:0000256" key="5">
    <source>
        <dbReference type="ARBA" id="ARBA00023136"/>
    </source>
</evidence>
<feature type="compositionally biased region" description="Basic and acidic residues" evidence="6">
    <location>
        <begin position="295"/>
        <end position="307"/>
    </location>
</feature>